<feature type="transmembrane region" description="Helical" evidence="1">
    <location>
        <begin position="333"/>
        <end position="353"/>
    </location>
</feature>
<dbReference type="Proteomes" id="UP000197092">
    <property type="component" value="Chromosome 2"/>
</dbReference>
<dbReference type="KEGG" id="vsh:BSZ05_17255"/>
<sequence length="614" mass="68718">MLANIARQWTNPESVAFALRFCLAVFMTWGLSLLMDSSATSTSMATAAIIQITGSRGASIKKSAARLVGTFTGGIYVLFVASATLIDSWLFNSFLIFGIVTSLGIASYFHGRVSYMFAVMGITLSLVGFPLAANPDMANLFDHVQLRCVGISFGILMAMVAAIIIPYKDDQHELFSVKKYTESFLSNLFVADESKAIKLTRAFLVFISKKWQLVDDEIYGSKRAKGEKLNSRTAFYDSINIGIKAIELKKLGESLLLPQEAWTALDDAEFKLDINTSLIEQWEIEDVELVEVFNQQVAIFAEQLSSFKSEGNVFDYSNKDYASDIGRFTDGYVVLNNMLRATITLFTLSFMWIELQWDSGMTAMIMAGMIMSVYAANPGSEQAQSPNVYAQLLTGGFAFVLTFGAMPIGSPWIVAIVGFIGVYLAAYWFWQSKSLLKIVCMVSLFSWTSLVPLTSAPSYDFENFLNSIIANMTAILVMWGSFYLIPARTTAIVIKKELNRFITRFKNTDIEKRKSLNVSNWILASYAYLISISDLVSINRLLYLKALQSVINHEKMTSEEREILLSSIDNEFFELGSNSAFSNLIDYKSSTSAKNNYRWFVLCDRYNALKEQES</sequence>
<keyword evidence="1" id="KW-0472">Membrane</keyword>
<feature type="transmembrane region" description="Helical" evidence="1">
    <location>
        <begin position="64"/>
        <end position="83"/>
    </location>
</feature>
<proteinExistence type="predicted"/>
<accession>A0AAN1FJ42</accession>
<keyword evidence="1" id="KW-1133">Transmembrane helix</keyword>
<evidence type="ECO:0000313" key="3">
    <source>
        <dbReference type="Proteomes" id="UP000197092"/>
    </source>
</evidence>
<feature type="transmembrane region" description="Helical" evidence="1">
    <location>
        <begin position="89"/>
        <end position="106"/>
    </location>
</feature>
<feature type="transmembrane region" description="Helical" evidence="1">
    <location>
        <begin position="412"/>
        <end position="430"/>
    </location>
</feature>
<dbReference type="AlphaFoldDB" id="A0AAN1FJ42"/>
<reference evidence="3" key="1">
    <citation type="submission" date="2016-12" db="EMBL/GenBank/DDBJ databases">
        <title>Comparative genomic analysis reveals the diversity, evolution, and environmental adaptation strategies of the genus Vibrio.</title>
        <authorList>
            <person name="Lin H."/>
            <person name="Wang X."/>
            <person name="Zhang X.-H."/>
        </authorList>
    </citation>
    <scope>NUCLEOTIDE SEQUENCE [LARGE SCALE GENOMIC DNA]</scope>
    <source>
        <strain evidence="3">QT6D1</strain>
    </source>
</reference>
<dbReference type="GO" id="GO:0022857">
    <property type="term" value="F:transmembrane transporter activity"/>
    <property type="evidence" value="ECO:0007669"/>
    <property type="project" value="InterPro"/>
</dbReference>
<feature type="transmembrane region" description="Helical" evidence="1">
    <location>
        <begin position="388"/>
        <end position="406"/>
    </location>
</feature>
<feature type="transmembrane region" description="Helical" evidence="1">
    <location>
        <begin position="468"/>
        <end position="486"/>
    </location>
</feature>
<feature type="transmembrane region" description="Helical" evidence="1">
    <location>
        <begin position="113"/>
        <end position="132"/>
    </location>
</feature>
<evidence type="ECO:0000256" key="1">
    <source>
        <dbReference type="SAM" id="Phobius"/>
    </source>
</evidence>
<dbReference type="Pfam" id="PF04632">
    <property type="entry name" value="FUSC"/>
    <property type="match status" value="2"/>
</dbReference>
<name>A0AAN1FJ42_9VIBR</name>
<dbReference type="EMBL" id="CP018309">
    <property type="protein sequence ID" value="ASI91600.1"/>
    <property type="molecule type" value="Genomic_DNA"/>
</dbReference>
<evidence type="ECO:0008006" key="4">
    <source>
        <dbReference type="Google" id="ProtNLM"/>
    </source>
</evidence>
<protein>
    <recommendedName>
        <fullName evidence="4">FUSC family protein</fullName>
    </recommendedName>
</protein>
<feature type="transmembrane region" description="Helical" evidence="1">
    <location>
        <begin position="144"/>
        <end position="165"/>
    </location>
</feature>
<dbReference type="RefSeq" id="WP_088877731.1">
    <property type="nucleotide sequence ID" value="NZ_CP018309.1"/>
</dbReference>
<organism evidence="2 3">
    <name type="scientific">Vibrio mediterranei</name>
    <dbReference type="NCBI Taxonomy" id="689"/>
    <lineage>
        <taxon>Bacteria</taxon>
        <taxon>Pseudomonadati</taxon>
        <taxon>Pseudomonadota</taxon>
        <taxon>Gammaproteobacteria</taxon>
        <taxon>Vibrionales</taxon>
        <taxon>Vibrionaceae</taxon>
        <taxon>Vibrio</taxon>
    </lineage>
</organism>
<evidence type="ECO:0000313" key="2">
    <source>
        <dbReference type="EMBL" id="ASI91600.1"/>
    </source>
</evidence>
<feature type="transmembrane region" description="Helical" evidence="1">
    <location>
        <begin position="359"/>
        <end position="376"/>
    </location>
</feature>
<dbReference type="GO" id="GO:0005886">
    <property type="term" value="C:plasma membrane"/>
    <property type="evidence" value="ECO:0007669"/>
    <property type="project" value="InterPro"/>
</dbReference>
<keyword evidence="1" id="KW-0812">Transmembrane</keyword>
<dbReference type="InterPro" id="IPR006726">
    <property type="entry name" value="PHBA_efflux_AaeB/fusaric-R"/>
</dbReference>
<gene>
    <name evidence="2" type="ORF">BSZ05_17255</name>
</gene>
<feature type="transmembrane region" description="Helical" evidence="1">
    <location>
        <begin position="15"/>
        <end position="34"/>
    </location>
</feature>
<feature type="transmembrane region" description="Helical" evidence="1">
    <location>
        <begin position="435"/>
        <end position="456"/>
    </location>
</feature>